<dbReference type="InterPro" id="IPR013766">
    <property type="entry name" value="Thioredoxin_domain"/>
</dbReference>
<feature type="domain" description="Thioredoxin" evidence="9">
    <location>
        <begin position="588"/>
        <end position="711"/>
    </location>
</feature>
<dbReference type="EMBL" id="JAVDXO010000012">
    <property type="protein sequence ID" value="MDR7308587.1"/>
    <property type="molecule type" value="Genomic_DNA"/>
</dbReference>
<sequence>MPSTASSVVQTEQVRAELVAHAPDGVGPGKTVWLGLQLQHQPHWHTYWKNPGDSGLPTQLQWTLPAGATAGDIAWPTPQKIAIGSLANLGYEGTVLLPVPLTLGADFRPGALTQDLEVRLSASWLVCRQECIPQEGQFALRLPLRSSTAGQAADFTKAWAAAPQAFAGKVAAEVHAQSMALQVSGLPAAWRGKAVQAFPETTELLNTPALPASGDGVASKTASRAGEQGWQDGVWTASVPLSPQRSTSPTAVAWVLVQGDARLRAEVPITGTWSKTEAPLQVSPALQAALDANAQVPTANAVPGSLLWVLLTALLGGLILNLMPCVFPVLAIKVLGFATQSGQSRTAQRAQGLAYTAGVVLSFLALGGLLLALRAGGEQLGWGFQLQSPGVIVALALLFTLIALNLAGWLNVGSVLPQRLATLQLRHPVAEAFLSGVLAVAVASPCTAPFMGASLGYAITLPGAQALAIFAALGLGLALPYLLASWVPTVGRWLPKPGAWMDTLRHFMAFPMAATVVWLVWVLGHLSGVDGAGSLLLLLLGLCMLVWSLGLQGRSRALLATVSIAVCALFAWASGQYLLGYADATVESTSTAPAPAAAGHGWQAWAPGSVQVALEQGKPVFVDFTAAWCITCQVNKKTTLANAEVQADLAAKQVTLLRADWTRRDPAITQALQALGRSGVPVYVLYAPGKAPVVLSEILTPGELRSAIATL</sequence>
<evidence type="ECO:0000256" key="6">
    <source>
        <dbReference type="ARBA" id="ARBA00023136"/>
    </source>
</evidence>
<organism evidence="10 11">
    <name type="scientific">Rhodoferax saidenbachensis</name>
    <dbReference type="NCBI Taxonomy" id="1484693"/>
    <lineage>
        <taxon>Bacteria</taxon>
        <taxon>Pseudomonadati</taxon>
        <taxon>Pseudomonadota</taxon>
        <taxon>Betaproteobacteria</taxon>
        <taxon>Burkholderiales</taxon>
        <taxon>Comamonadaceae</taxon>
        <taxon>Rhodoferax</taxon>
    </lineage>
</organism>
<dbReference type="InterPro" id="IPR003834">
    <property type="entry name" value="Cyt_c_assmbl_TM_dom"/>
</dbReference>
<dbReference type="Pfam" id="PF11412">
    <property type="entry name" value="DsbD_N"/>
    <property type="match status" value="1"/>
</dbReference>
<dbReference type="CDD" id="cd02953">
    <property type="entry name" value="DsbDgamma"/>
    <property type="match status" value="1"/>
</dbReference>
<dbReference type="Pfam" id="PF13899">
    <property type="entry name" value="Thioredoxin_7"/>
    <property type="match status" value="1"/>
</dbReference>
<dbReference type="InterPro" id="IPR028250">
    <property type="entry name" value="DsbDN"/>
</dbReference>
<dbReference type="PANTHER" id="PTHR32234">
    <property type="entry name" value="THIOL:DISULFIDE INTERCHANGE PROTEIN DSBD"/>
    <property type="match status" value="1"/>
</dbReference>
<feature type="transmembrane region" description="Helical" evidence="8">
    <location>
        <begin position="353"/>
        <end position="372"/>
    </location>
</feature>
<evidence type="ECO:0000313" key="10">
    <source>
        <dbReference type="EMBL" id="MDR7308587.1"/>
    </source>
</evidence>
<evidence type="ECO:0000256" key="2">
    <source>
        <dbReference type="ARBA" id="ARBA00022475"/>
    </source>
</evidence>
<feature type="transmembrane region" description="Helical" evidence="8">
    <location>
        <begin position="507"/>
        <end position="526"/>
    </location>
</feature>
<dbReference type="PROSITE" id="PS51352">
    <property type="entry name" value="THIOREDOXIN_2"/>
    <property type="match status" value="1"/>
</dbReference>
<protein>
    <submittedName>
        <fullName evidence="10">Thiol:disulfide interchange protein DsbD</fullName>
        <ecNumber evidence="10">1.8.1.8</ecNumber>
    </submittedName>
</protein>
<reference evidence="10 11" key="1">
    <citation type="submission" date="2023-07" db="EMBL/GenBank/DDBJ databases">
        <title>Sorghum-associated microbial communities from plants grown in Nebraska, USA.</title>
        <authorList>
            <person name="Schachtman D."/>
        </authorList>
    </citation>
    <scope>NUCLEOTIDE SEQUENCE [LARGE SCALE GENOMIC DNA]</scope>
    <source>
        <strain evidence="10 11">BE308</strain>
    </source>
</reference>
<proteinExistence type="predicted"/>
<name>A0ABU1ZSQ6_9BURK</name>
<evidence type="ECO:0000256" key="1">
    <source>
        <dbReference type="ARBA" id="ARBA00004651"/>
    </source>
</evidence>
<dbReference type="Gene3D" id="3.40.30.10">
    <property type="entry name" value="Glutaredoxin"/>
    <property type="match status" value="1"/>
</dbReference>
<evidence type="ECO:0000256" key="5">
    <source>
        <dbReference type="ARBA" id="ARBA00022989"/>
    </source>
</evidence>
<keyword evidence="5 8" id="KW-1133">Transmembrane helix</keyword>
<gene>
    <name evidence="10" type="ORF">J2X15_003903</name>
</gene>
<dbReference type="InterPro" id="IPR036249">
    <property type="entry name" value="Thioredoxin-like_sf"/>
</dbReference>
<keyword evidence="3 8" id="KW-0812">Transmembrane</keyword>
<feature type="transmembrane region" description="Helical" evidence="8">
    <location>
        <begin position="465"/>
        <end position="487"/>
    </location>
</feature>
<evidence type="ECO:0000256" key="7">
    <source>
        <dbReference type="SAM" id="MobiDB-lite"/>
    </source>
</evidence>
<feature type="region of interest" description="Disordered" evidence="7">
    <location>
        <begin position="209"/>
        <end position="229"/>
    </location>
</feature>
<feature type="transmembrane region" description="Helical" evidence="8">
    <location>
        <begin position="557"/>
        <end position="579"/>
    </location>
</feature>
<dbReference type="InterPro" id="IPR035671">
    <property type="entry name" value="DsbD_gamma"/>
</dbReference>
<keyword evidence="4" id="KW-0201">Cytochrome c-type biogenesis</keyword>
<evidence type="ECO:0000259" key="9">
    <source>
        <dbReference type="PROSITE" id="PS51352"/>
    </source>
</evidence>
<dbReference type="Proteomes" id="UP001268089">
    <property type="component" value="Unassembled WGS sequence"/>
</dbReference>
<evidence type="ECO:0000313" key="11">
    <source>
        <dbReference type="Proteomes" id="UP001268089"/>
    </source>
</evidence>
<dbReference type="GO" id="GO:0047134">
    <property type="term" value="F:protein-disulfide reductase [NAD(P)H] activity"/>
    <property type="evidence" value="ECO:0007669"/>
    <property type="project" value="UniProtKB-EC"/>
</dbReference>
<accession>A0ABU1ZSQ6</accession>
<dbReference type="Pfam" id="PF02683">
    <property type="entry name" value="DsbD_TM"/>
    <property type="match status" value="1"/>
</dbReference>
<keyword evidence="6 8" id="KW-0472">Membrane</keyword>
<evidence type="ECO:0000256" key="8">
    <source>
        <dbReference type="SAM" id="Phobius"/>
    </source>
</evidence>
<feature type="transmembrane region" description="Helical" evidence="8">
    <location>
        <begin position="433"/>
        <end position="459"/>
    </location>
</feature>
<dbReference type="PANTHER" id="PTHR32234:SF3">
    <property type="entry name" value="SUPPRESSION OF COPPER SENSITIVITY PROTEIN"/>
    <property type="match status" value="1"/>
</dbReference>
<feature type="transmembrane region" description="Helical" evidence="8">
    <location>
        <begin position="306"/>
        <end position="332"/>
    </location>
</feature>
<keyword evidence="10" id="KW-0560">Oxidoreductase</keyword>
<keyword evidence="11" id="KW-1185">Reference proteome</keyword>
<keyword evidence="2" id="KW-1003">Cell membrane</keyword>
<dbReference type="SUPFAM" id="SSF52833">
    <property type="entry name" value="Thioredoxin-like"/>
    <property type="match status" value="1"/>
</dbReference>
<dbReference type="EC" id="1.8.1.8" evidence="10"/>
<evidence type="ECO:0000256" key="3">
    <source>
        <dbReference type="ARBA" id="ARBA00022692"/>
    </source>
</evidence>
<comment type="caution">
    <text evidence="10">The sequence shown here is derived from an EMBL/GenBank/DDBJ whole genome shotgun (WGS) entry which is preliminary data.</text>
</comment>
<feature type="transmembrane region" description="Helical" evidence="8">
    <location>
        <begin position="392"/>
        <end position="412"/>
    </location>
</feature>
<comment type="subcellular location">
    <subcellularLocation>
        <location evidence="1">Cell membrane</location>
        <topology evidence="1">Multi-pass membrane protein</topology>
    </subcellularLocation>
</comment>
<evidence type="ECO:0000256" key="4">
    <source>
        <dbReference type="ARBA" id="ARBA00022748"/>
    </source>
</evidence>
<feature type="transmembrane region" description="Helical" evidence="8">
    <location>
        <begin position="532"/>
        <end position="550"/>
    </location>
</feature>